<organism evidence="2 3">
    <name type="scientific">Quercus lobata</name>
    <name type="common">Valley oak</name>
    <dbReference type="NCBI Taxonomy" id="97700"/>
    <lineage>
        <taxon>Eukaryota</taxon>
        <taxon>Viridiplantae</taxon>
        <taxon>Streptophyta</taxon>
        <taxon>Embryophyta</taxon>
        <taxon>Tracheophyta</taxon>
        <taxon>Spermatophyta</taxon>
        <taxon>Magnoliopsida</taxon>
        <taxon>eudicotyledons</taxon>
        <taxon>Gunneridae</taxon>
        <taxon>Pentapetalae</taxon>
        <taxon>rosids</taxon>
        <taxon>fabids</taxon>
        <taxon>Fagales</taxon>
        <taxon>Fagaceae</taxon>
        <taxon>Quercus</taxon>
    </lineage>
</organism>
<protein>
    <submittedName>
        <fullName evidence="2">Uncharacterized protein</fullName>
    </submittedName>
</protein>
<reference evidence="2 3" key="1">
    <citation type="journal article" date="2016" name="G3 (Bethesda)">
        <title>First Draft Assembly and Annotation of the Genome of a California Endemic Oak Quercus lobata Nee (Fagaceae).</title>
        <authorList>
            <person name="Sork V.L."/>
            <person name="Fitz-Gibbon S.T."/>
            <person name="Puiu D."/>
            <person name="Crepeau M."/>
            <person name="Gugger P.F."/>
            <person name="Sherman R."/>
            <person name="Stevens K."/>
            <person name="Langley C.H."/>
            <person name="Pellegrini M."/>
            <person name="Salzberg S.L."/>
        </authorList>
    </citation>
    <scope>NUCLEOTIDE SEQUENCE [LARGE SCALE GENOMIC DNA]</scope>
    <source>
        <strain evidence="2 3">cv. SW786</strain>
    </source>
</reference>
<dbReference type="PANTHER" id="PTHR34271:SF1">
    <property type="entry name" value="NUCLEOLAR HISTONE METHYLTRANSFERASE-RELATED PROTEIN"/>
    <property type="match status" value="1"/>
</dbReference>
<name>A0A7N2MFB7_QUELO</name>
<evidence type="ECO:0000256" key="1">
    <source>
        <dbReference type="SAM" id="MobiDB-lite"/>
    </source>
</evidence>
<dbReference type="Gramene" id="QL08p063018:mrna">
    <property type="protein sequence ID" value="QL08p063018:mrna"/>
    <property type="gene ID" value="QL08p063018"/>
</dbReference>
<feature type="region of interest" description="Disordered" evidence="1">
    <location>
        <begin position="94"/>
        <end position="118"/>
    </location>
</feature>
<reference evidence="2" key="2">
    <citation type="submission" date="2021-01" db="UniProtKB">
        <authorList>
            <consortium name="EnsemblPlants"/>
        </authorList>
    </citation>
    <scope>IDENTIFICATION</scope>
</reference>
<dbReference type="EnsemblPlants" id="QL08p063018:mrna">
    <property type="protein sequence ID" value="QL08p063018:mrna"/>
    <property type="gene ID" value="QL08p063018"/>
</dbReference>
<dbReference type="PANTHER" id="PTHR34271">
    <property type="entry name" value="NUCLEOLAR HISTONE METHYLTRANSFERASE-RELATED PROTEIN"/>
    <property type="match status" value="1"/>
</dbReference>
<dbReference type="InParanoid" id="A0A7N2MFB7"/>
<keyword evidence="3" id="KW-1185">Reference proteome</keyword>
<dbReference type="AlphaFoldDB" id="A0A7N2MFB7"/>
<dbReference type="Proteomes" id="UP000594261">
    <property type="component" value="Chromosome 8"/>
</dbReference>
<dbReference type="EMBL" id="LRBV02000008">
    <property type="status" value="NOT_ANNOTATED_CDS"/>
    <property type="molecule type" value="Genomic_DNA"/>
</dbReference>
<proteinExistence type="predicted"/>
<evidence type="ECO:0000313" key="3">
    <source>
        <dbReference type="Proteomes" id="UP000594261"/>
    </source>
</evidence>
<evidence type="ECO:0000313" key="2">
    <source>
        <dbReference type="EnsemblPlants" id="QL08p063018:mrna"/>
    </source>
</evidence>
<accession>A0A7N2MFB7</accession>
<feature type="compositionally biased region" description="Basic and acidic residues" evidence="1">
    <location>
        <begin position="107"/>
        <end position="118"/>
    </location>
</feature>
<sequence length="257" mass="28673">MSESERILVQAYGGDEGWAFVEEASYKLVIDTILPESEESKREDTQPKLVGNFSTKTCDYMSISFLKCNLSVNDFTLDEPGVQCHSPDVHSMQIHSLHNHSPPPKDIMNRSLKDDASQEKLSAPIQSQFFDSPPLVDIRPVTDDTLQDRLGVQMNYSQIVNHSLKDDASQEKLSARIQSQFVDSPPLVDIRPVTDDILQDKLGVQVNYSHISPVVADSASMNPPPLADSCFVGRHKPCYGWISSDDDEDFVYLTPAT</sequence>